<comment type="caution">
    <text evidence="2">The sequence shown here is derived from an EMBL/GenBank/DDBJ whole genome shotgun (WGS) entry which is preliminary data.</text>
</comment>
<reference evidence="2 3" key="1">
    <citation type="submission" date="2019-12" db="EMBL/GenBank/DDBJ databases">
        <authorList>
            <person name="Sun J.-Q."/>
        </authorList>
    </citation>
    <scope>NUCLEOTIDE SEQUENCE [LARGE SCALE GENOMIC DNA]</scope>
    <source>
        <strain evidence="2 3">JCM 17928</strain>
    </source>
</reference>
<dbReference type="OrthoDB" id="772592at2"/>
<dbReference type="EMBL" id="WOWP01000024">
    <property type="protein sequence ID" value="MUV03542.1"/>
    <property type="molecule type" value="Genomic_DNA"/>
</dbReference>
<accession>A0A6N8HBF2</accession>
<proteinExistence type="predicted"/>
<feature type="transmembrane region" description="Helical" evidence="1">
    <location>
        <begin position="56"/>
        <end position="75"/>
    </location>
</feature>
<feature type="transmembrane region" description="Helical" evidence="1">
    <location>
        <begin position="144"/>
        <end position="162"/>
    </location>
</feature>
<gene>
    <name evidence="2" type="ORF">GN157_07450</name>
</gene>
<name>A0A6N8HBF2_9FLAO</name>
<dbReference type="Proteomes" id="UP000433945">
    <property type="component" value="Unassembled WGS sequence"/>
</dbReference>
<keyword evidence="1" id="KW-0472">Membrane</keyword>
<dbReference type="InterPro" id="IPR013901">
    <property type="entry name" value="Anthrone_oxy"/>
</dbReference>
<feature type="transmembrane region" description="Helical" evidence="1">
    <location>
        <begin position="87"/>
        <end position="108"/>
    </location>
</feature>
<protein>
    <submittedName>
        <fullName evidence="2">DUF1772 domain-containing protein</fullName>
    </submittedName>
</protein>
<evidence type="ECO:0000256" key="1">
    <source>
        <dbReference type="SAM" id="Phobius"/>
    </source>
</evidence>
<keyword evidence="3" id="KW-1185">Reference proteome</keyword>
<dbReference type="AlphaFoldDB" id="A0A6N8HBF2"/>
<keyword evidence="1" id="KW-0812">Transmembrane</keyword>
<evidence type="ECO:0000313" key="3">
    <source>
        <dbReference type="Proteomes" id="UP000433945"/>
    </source>
</evidence>
<dbReference type="Pfam" id="PF08592">
    <property type="entry name" value="Anthrone_oxy"/>
    <property type="match status" value="1"/>
</dbReference>
<organism evidence="2 3">
    <name type="scientific">Flavobacterium rakeshii</name>
    <dbReference type="NCBI Taxonomy" id="1038845"/>
    <lineage>
        <taxon>Bacteria</taxon>
        <taxon>Pseudomonadati</taxon>
        <taxon>Bacteroidota</taxon>
        <taxon>Flavobacteriia</taxon>
        <taxon>Flavobacteriales</taxon>
        <taxon>Flavobacteriaceae</taxon>
        <taxon>Flavobacterium</taxon>
    </lineage>
</organism>
<sequence length="165" mass="18148">MNTFAFIIHILTLLSTALMAGLFFSYSFSVNSGLGQLNDSAYLLAMQSINRAILNPVFFMCFFGTVILLPLNAYLQYDGRLTINFSLFGLSAAFYVIGLFGITILGNVPLNDALEAFDIGNASQETISGMRETFEGPWNKWHSIRTAAVVISFLLLSIASVLPKR</sequence>
<evidence type="ECO:0000313" key="2">
    <source>
        <dbReference type="EMBL" id="MUV03542.1"/>
    </source>
</evidence>
<keyword evidence="1" id="KW-1133">Transmembrane helix</keyword>
<dbReference type="RefSeq" id="WP_157482614.1">
    <property type="nucleotide sequence ID" value="NZ_WOWP01000024.1"/>
</dbReference>